<dbReference type="GO" id="GO:0007030">
    <property type="term" value="P:Golgi organization"/>
    <property type="evidence" value="ECO:0007669"/>
    <property type="project" value="TreeGrafter"/>
</dbReference>
<keyword evidence="5" id="KW-0256">Endoplasmic reticulum</keyword>
<feature type="transmembrane region" description="Helical" evidence="9">
    <location>
        <begin position="214"/>
        <end position="236"/>
    </location>
</feature>
<proteinExistence type="inferred from homology"/>
<feature type="transmembrane region" description="Helical" evidence="9">
    <location>
        <begin position="175"/>
        <end position="194"/>
    </location>
</feature>
<keyword evidence="10" id="KW-1185">Reference proteome</keyword>
<keyword evidence="7 9" id="KW-1133">Transmembrane helix</keyword>
<dbReference type="GO" id="GO:0005793">
    <property type="term" value="C:endoplasmic reticulum-Golgi intermediate compartment"/>
    <property type="evidence" value="ECO:0007669"/>
    <property type="project" value="TreeGrafter"/>
</dbReference>
<feature type="transmembrane region" description="Helical" evidence="9">
    <location>
        <begin position="248"/>
        <end position="265"/>
    </location>
</feature>
<feature type="transmembrane region" description="Helical" evidence="9">
    <location>
        <begin position="103"/>
        <end position="121"/>
    </location>
</feature>
<evidence type="ECO:0000256" key="8">
    <source>
        <dbReference type="ARBA" id="ARBA00023136"/>
    </source>
</evidence>
<keyword evidence="6" id="KW-0653">Protein transport</keyword>
<keyword evidence="8 9" id="KW-0472">Membrane</keyword>
<name>A0A1S3D344_DIACI</name>
<dbReference type="GO" id="GO:0005789">
    <property type="term" value="C:endoplasmic reticulum membrane"/>
    <property type="evidence" value="ECO:0007669"/>
    <property type="project" value="UniProtKB-SubCell"/>
</dbReference>
<dbReference type="InterPro" id="IPR045214">
    <property type="entry name" value="Surf1/Surf4"/>
</dbReference>
<dbReference type="KEGG" id="dci:103510380"/>
<dbReference type="PaxDb" id="121845-A0A1S3D344"/>
<dbReference type="GO" id="GO:0015031">
    <property type="term" value="P:protein transport"/>
    <property type="evidence" value="ECO:0007669"/>
    <property type="project" value="UniProtKB-KW"/>
</dbReference>
<dbReference type="Pfam" id="PF02077">
    <property type="entry name" value="SURF4"/>
    <property type="match status" value="1"/>
</dbReference>
<dbReference type="STRING" id="121845.A0A1S3D344"/>
<evidence type="ECO:0000256" key="7">
    <source>
        <dbReference type="ARBA" id="ARBA00022989"/>
    </source>
</evidence>
<keyword evidence="3" id="KW-0813">Transport</keyword>
<sequence>MNPSGQYSMNSVINKDYIARAEIFADRVYQSTKAYLPTISRACLISTFLEDGLRMWFQWNEQREYMDLSWHCGYFLGSLFVMINLIGQLGGCILVLLQKRVPLAVGALFFIVLLQTIAYKILLDFQFLMRNLALVGALLLVLADSQQEARSVFAGVPSIGDNKPKNYMQLAGRSLLAFMYITLLRFEVTFLQVIQDLFGTALMVLVTIGYKTKLSALILVLVLSFLNIYYNCWWVIPAEKAMRDFLKYDFFQTLSVIGGLLMIVLRGPGSVSMDQHKKNW</sequence>
<dbReference type="PANTHER" id="PTHR23427:SF1">
    <property type="entry name" value="SURFEIT LOCUS PROTEIN 4"/>
    <property type="match status" value="1"/>
</dbReference>
<evidence type="ECO:0000313" key="10">
    <source>
        <dbReference type="Proteomes" id="UP000079169"/>
    </source>
</evidence>
<dbReference type="CTD" id="6836"/>
<evidence type="ECO:0000256" key="6">
    <source>
        <dbReference type="ARBA" id="ARBA00022927"/>
    </source>
</evidence>
<comment type="subcellular location">
    <subcellularLocation>
        <location evidence="1">Endoplasmic reticulum membrane</location>
        <topology evidence="1">Multi-pass membrane protein</topology>
    </subcellularLocation>
</comment>
<evidence type="ECO:0000313" key="11">
    <source>
        <dbReference type="RefSeq" id="XP_008473254.1"/>
    </source>
</evidence>
<accession>A0A1S3D344</accession>
<dbReference type="Proteomes" id="UP000079169">
    <property type="component" value="Unplaced"/>
</dbReference>
<organism evidence="10 11">
    <name type="scientific">Diaphorina citri</name>
    <name type="common">Asian citrus psyllid</name>
    <dbReference type="NCBI Taxonomy" id="121845"/>
    <lineage>
        <taxon>Eukaryota</taxon>
        <taxon>Metazoa</taxon>
        <taxon>Ecdysozoa</taxon>
        <taxon>Arthropoda</taxon>
        <taxon>Hexapoda</taxon>
        <taxon>Insecta</taxon>
        <taxon>Pterygota</taxon>
        <taxon>Neoptera</taxon>
        <taxon>Paraneoptera</taxon>
        <taxon>Hemiptera</taxon>
        <taxon>Sternorrhyncha</taxon>
        <taxon>Psylloidea</taxon>
        <taxon>Psyllidae</taxon>
        <taxon>Diaphorininae</taxon>
        <taxon>Diaphorina</taxon>
    </lineage>
</organism>
<dbReference type="PANTHER" id="PTHR23427">
    <property type="entry name" value="SURFEIT LOCUS PROTEIN"/>
    <property type="match status" value="1"/>
</dbReference>
<protein>
    <submittedName>
        <fullName evidence="11">Surfeit locus protein 4 homolog</fullName>
    </submittedName>
</protein>
<evidence type="ECO:0000256" key="1">
    <source>
        <dbReference type="ARBA" id="ARBA00004477"/>
    </source>
</evidence>
<comment type="similarity">
    <text evidence="2">Belongs to the SURF4 family.</text>
</comment>
<dbReference type="GeneID" id="103510380"/>
<dbReference type="PROSITE" id="PS01339">
    <property type="entry name" value="SURF4"/>
    <property type="match status" value="1"/>
</dbReference>
<evidence type="ECO:0000256" key="5">
    <source>
        <dbReference type="ARBA" id="ARBA00022824"/>
    </source>
</evidence>
<dbReference type="AlphaFoldDB" id="A0A1S3D344"/>
<keyword evidence="4 9" id="KW-0812">Transmembrane</keyword>
<gene>
    <name evidence="11" type="primary">LOC103510380</name>
</gene>
<evidence type="ECO:0000256" key="2">
    <source>
        <dbReference type="ARBA" id="ARBA00006945"/>
    </source>
</evidence>
<evidence type="ECO:0000256" key="9">
    <source>
        <dbReference type="SAM" id="Phobius"/>
    </source>
</evidence>
<dbReference type="InterPro" id="IPR002995">
    <property type="entry name" value="Surf4"/>
</dbReference>
<evidence type="ECO:0000256" key="4">
    <source>
        <dbReference type="ARBA" id="ARBA00022692"/>
    </source>
</evidence>
<dbReference type="RefSeq" id="XP_008473254.1">
    <property type="nucleotide sequence ID" value="XM_008475032.3"/>
</dbReference>
<dbReference type="OMA" id="RHRHFPW"/>
<evidence type="ECO:0000256" key="3">
    <source>
        <dbReference type="ARBA" id="ARBA00022448"/>
    </source>
</evidence>
<reference evidence="11" key="1">
    <citation type="submission" date="2025-08" db="UniProtKB">
        <authorList>
            <consortium name="RefSeq"/>
        </authorList>
    </citation>
    <scope>IDENTIFICATION</scope>
</reference>
<feature type="transmembrane region" description="Helical" evidence="9">
    <location>
        <begin position="74"/>
        <end position="96"/>
    </location>
</feature>